<feature type="domain" description="PRC-barrel" evidence="1">
    <location>
        <begin position="82"/>
        <end position="154"/>
    </location>
</feature>
<organism evidence="2 3">
    <name type="scientific">Caloramator australicus RC3</name>
    <dbReference type="NCBI Taxonomy" id="857293"/>
    <lineage>
        <taxon>Bacteria</taxon>
        <taxon>Bacillati</taxon>
        <taxon>Bacillota</taxon>
        <taxon>Clostridia</taxon>
        <taxon>Eubacteriales</taxon>
        <taxon>Clostridiaceae</taxon>
        <taxon>Caloramator</taxon>
    </lineage>
</organism>
<dbReference type="InterPro" id="IPR011033">
    <property type="entry name" value="PRC_barrel-like_sf"/>
</dbReference>
<dbReference type="Gene3D" id="2.30.30.240">
    <property type="entry name" value="PRC-barrel domain"/>
    <property type="match status" value="1"/>
</dbReference>
<dbReference type="EMBL" id="CAKP01000138">
    <property type="protein sequence ID" value="CCJ34639.1"/>
    <property type="molecule type" value="Genomic_DNA"/>
</dbReference>
<proteinExistence type="predicted"/>
<name>I7J6M8_9CLOT</name>
<dbReference type="Pfam" id="PF05239">
    <property type="entry name" value="PRC"/>
    <property type="match status" value="1"/>
</dbReference>
<dbReference type="STRING" id="857293.CAAU_2556"/>
<protein>
    <recommendedName>
        <fullName evidence="1">PRC-barrel domain-containing protein</fullName>
    </recommendedName>
</protein>
<reference evidence="2 3" key="1">
    <citation type="journal article" date="2011" name="J. Bacteriol.">
        <title>Draft genome sequence of Caloramator australicus strain RC3T, a thermoanaerobe from the Great Artesian Basin of Australia.</title>
        <authorList>
            <person name="Ogg C.D."/>
            <person name="Patel B.K.C."/>
        </authorList>
    </citation>
    <scope>NUCLEOTIDE SEQUENCE [LARGE SCALE GENOMIC DNA]</scope>
    <source>
        <strain evidence="2 3">RC3</strain>
    </source>
</reference>
<dbReference type="SUPFAM" id="SSF50346">
    <property type="entry name" value="PRC-barrel domain"/>
    <property type="match status" value="1"/>
</dbReference>
<dbReference type="RefSeq" id="WP_008909882.1">
    <property type="nucleotide sequence ID" value="NZ_CAKP01000138.1"/>
</dbReference>
<dbReference type="Proteomes" id="UP000007652">
    <property type="component" value="Unassembled WGS sequence"/>
</dbReference>
<gene>
    <name evidence="2" type="ORF">CAAU_2556</name>
</gene>
<evidence type="ECO:0000313" key="2">
    <source>
        <dbReference type="EMBL" id="CCJ34639.1"/>
    </source>
</evidence>
<evidence type="ECO:0000313" key="3">
    <source>
        <dbReference type="Proteomes" id="UP000007652"/>
    </source>
</evidence>
<dbReference type="OrthoDB" id="1716342at2"/>
<evidence type="ECO:0000259" key="1">
    <source>
        <dbReference type="Pfam" id="PF05239"/>
    </source>
</evidence>
<keyword evidence="3" id="KW-1185">Reference proteome</keyword>
<accession>I7J6M8</accession>
<dbReference type="InterPro" id="IPR027275">
    <property type="entry name" value="PRC-brl_dom"/>
</dbReference>
<comment type="caution">
    <text evidence="2">The sequence shown here is derived from an EMBL/GenBank/DDBJ whole genome shotgun (WGS) entry which is preliminary data.</text>
</comment>
<dbReference type="AlphaFoldDB" id="I7J6M8"/>
<sequence length="164" mass="18940">MLRFLDIKGREVFFSNRKIGFLEDIIVDCKNKKIALYVINPTNEKGFYYARINDVTFEEDNIVLNNKCYKVNNIKNKWLQKYLLSRILGVNVMDDNSKDYGSLADVIFDEKTGNIRALVISLGIFDDLVNGRRVILLDNEDILNSKEIIVKNTSLEIINEISIV</sequence>